<dbReference type="NCBIfam" id="TIGR00034">
    <property type="entry name" value="aroFGH"/>
    <property type="match status" value="1"/>
</dbReference>
<comment type="function">
    <text evidence="1 8">Stereospecific condensation of phosphoenolpyruvate (PEP) and D-erythrose-4-phosphate (E4P) giving rise to 3-deoxy-D-arabino-heptulosonate-7-phosphate (DAHP).</text>
</comment>
<evidence type="ECO:0000256" key="6">
    <source>
        <dbReference type="ARBA" id="ARBA00023141"/>
    </source>
</evidence>
<dbReference type="RefSeq" id="WP_075079135.1">
    <property type="nucleotide sequence ID" value="NZ_BDCO01000002.1"/>
</dbReference>
<evidence type="ECO:0000313" key="11">
    <source>
        <dbReference type="Proteomes" id="UP000076023"/>
    </source>
</evidence>
<dbReference type="FunCoup" id="A0A146G6N0">
    <property type="interactions" value="127"/>
</dbReference>
<dbReference type="GO" id="GO:0008652">
    <property type="term" value="P:amino acid biosynthetic process"/>
    <property type="evidence" value="ECO:0007669"/>
    <property type="project" value="UniProtKB-KW"/>
</dbReference>
<dbReference type="STRING" id="690879.TSACC_21815"/>
<dbReference type="FunFam" id="3.20.20.70:FF:000005">
    <property type="entry name" value="Phospho-2-dehydro-3-deoxyheptonate aldolase"/>
    <property type="match status" value="1"/>
</dbReference>
<dbReference type="SUPFAM" id="SSF51569">
    <property type="entry name" value="Aldolase"/>
    <property type="match status" value="1"/>
</dbReference>
<evidence type="ECO:0000256" key="2">
    <source>
        <dbReference type="ARBA" id="ARBA00004688"/>
    </source>
</evidence>
<evidence type="ECO:0000256" key="5">
    <source>
        <dbReference type="ARBA" id="ARBA00022679"/>
    </source>
</evidence>
<dbReference type="NCBIfam" id="NF009395">
    <property type="entry name" value="PRK12755.1"/>
    <property type="match status" value="1"/>
</dbReference>
<accession>A0A146G6N0</accession>
<dbReference type="UniPathway" id="UPA00053">
    <property type="reaction ID" value="UER00084"/>
</dbReference>
<dbReference type="EC" id="2.5.1.54" evidence="8"/>
<proteinExistence type="inferred from homology"/>
<comment type="catalytic activity">
    <reaction evidence="7 8">
        <text>D-erythrose 4-phosphate + phosphoenolpyruvate + H2O = 7-phospho-2-dehydro-3-deoxy-D-arabino-heptonate + phosphate</text>
        <dbReference type="Rhea" id="RHEA:14717"/>
        <dbReference type="ChEBI" id="CHEBI:15377"/>
        <dbReference type="ChEBI" id="CHEBI:16897"/>
        <dbReference type="ChEBI" id="CHEBI:43474"/>
        <dbReference type="ChEBI" id="CHEBI:58394"/>
        <dbReference type="ChEBI" id="CHEBI:58702"/>
        <dbReference type="EC" id="2.5.1.54"/>
    </reaction>
</comment>
<evidence type="ECO:0000256" key="4">
    <source>
        <dbReference type="ARBA" id="ARBA00022605"/>
    </source>
</evidence>
<dbReference type="PANTHER" id="PTHR21225">
    <property type="entry name" value="PHOSPHO-2-DEHYDRO-3-DEOXYHEPTONATE ALDOLASE DAHP SYNTHETASE"/>
    <property type="match status" value="1"/>
</dbReference>
<name>A0A146G6N0_TERSA</name>
<keyword evidence="5 8" id="KW-0808">Transferase</keyword>
<dbReference type="Pfam" id="PF00793">
    <property type="entry name" value="DAHP_synth_1"/>
    <property type="match status" value="1"/>
</dbReference>
<dbReference type="GO" id="GO:0042802">
    <property type="term" value="F:identical protein binding"/>
    <property type="evidence" value="ECO:0007669"/>
    <property type="project" value="UniProtKB-ARBA"/>
</dbReference>
<organism evidence="10 11">
    <name type="scientific">Terrimicrobium sacchariphilum</name>
    <dbReference type="NCBI Taxonomy" id="690879"/>
    <lineage>
        <taxon>Bacteria</taxon>
        <taxon>Pseudomonadati</taxon>
        <taxon>Verrucomicrobiota</taxon>
        <taxon>Terrimicrobiia</taxon>
        <taxon>Terrimicrobiales</taxon>
        <taxon>Terrimicrobiaceae</taxon>
        <taxon>Terrimicrobium</taxon>
    </lineage>
</organism>
<comment type="pathway">
    <text evidence="2 8">Metabolic intermediate biosynthesis; chorismate biosynthesis; chorismate from D-erythrose 4-phosphate and phosphoenolpyruvate: step 1/7.</text>
</comment>
<keyword evidence="11" id="KW-1185">Reference proteome</keyword>
<dbReference type="GO" id="GO:0005737">
    <property type="term" value="C:cytoplasm"/>
    <property type="evidence" value="ECO:0007669"/>
    <property type="project" value="TreeGrafter"/>
</dbReference>
<dbReference type="AlphaFoldDB" id="A0A146G6N0"/>
<dbReference type="InterPro" id="IPR013785">
    <property type="entry name" value="Aldolase_TIM"/>
</dbReference>
<comment type="similarity">
    <text evidence="3 8">Belongs to the class-I DAHP synthase family.</text>
</comment>
<dbReference type="Gene3D" id="3.20.20.70">
    <property type="entry name" value="Aldolase class I"/>
    <property type="match status" value="1"/>
</dbReference>
<evidence type="ECO:0000256" key="1">
    <source>
        <dbReference type="ARBA" id="ARBA00003726"/>
    </source>
</evidence>
<feature type="domain" description="DAHP synthetase I/KDSA" evidence="9">
    <location>
        <begin position="58"/>
        <end position="353"/>
    </location>
</feature>
<dbReference type="Proteomes" id="UP000076023">
    <property type="component" value="Unassembled WGS sequence"/>
</dbReference>
<comment type="caution">
    <text evidence="10">The sequence shown here is derived from an EMBL/GenBank/DDBJ whole genome shotgun (WGS) entry which is preliminary data.</text>
</comment>
<evidence type="ECO:0000259" key="9">
    <source>
        <dbReference type="Pfam" id="PF00793"/>
    </source>
</evidence>
<evidence type="ECO:0000256" key="7">
    <source>
        <dbReference type="ARBA" id="ARBA00047508"/>
    </source>
</evidence>
<evidence type="ECO:0000256" key="3">
    <source>
        <dbReference type="ARBA" id="ARBA00007985"/>
    </source>
</evidence>
<evidence type="ECO:0000256" key="8">
    <source>
        <dbReference type="PIRNR" id="PIRNR001361"/>
    </source>
</evidence>
<dbReference type="PANTHER" id="PTHR21225:SF12">
    <property type="entry name" value="PHOSPHO-2-DEHYDRO-3-DEOXYHEPTONATE ALDOLASE, TYROSINE-INHIBITED"/>
    <property type="match status" value="1"/>
</dbReference>
<protein>
    <recommendedName>
        <fullName evidence="8">Phospho-2-dehydro-3-deoxyheptonate aldolase</fullName>
        <ecNumber evidence="8">2.5.1.54</ecNumber>
    </recommendedName>
</protein>
<dbReference type="GO" id="GO:0009073">
    <property type="term" value="P:aromatic amino acid family biosynthetic process"/>
    <property type="evidence" value="ECO:0007669"/>
    <property type="project" value="UniProtKB-KW"/>
</dbReference>
<dbReference type="InterPro" id="IPR006219">
    <property type="entry name" value="DAHP_synth_1"/>
</dbReference>
<dbReference type="InParanoid" id="A0A146G6N0"/>
<keyword evidence="6 8" id="KW-0057">Aromatic amino acid biosynthesis</keyword>
<sequence length="355" mass="38585">MTEIAIEPRQQAEEALPLENIRVRGVTRLITPTQIKEQLPMSAAQLDTVLRGREQVRSILRGEDDRLLVVVGPCSIHDPKAALEYAEKLAALSREVAEKYFVVMRVYFEKPRTTVGWKGLINDPLMDDSCDMAHGIALARQILLDVAALGLPAGTEFLDPIIPQYIGDLITWSAIGARTTESQTHREMASGLSMPVGFKNGTDGSVQVAIDAMKSSMSPHSFLGIDQDGSTSIVKTSGNPDSHVVLRGGRIGANYGPEHVATACETLRKNGLSPVVMVDCSHANSGKDPKKQPTVWKSILEQRASGRREIIGAMIESNLKLGAQPLGTDPAQLEYGVSITDACMSWEMTEEILRS</sequence>
<keyword evidence="4 8" id="KW-0028">Amino-acid biosynthesis</keyword>
<dbReference type="GO" id="GO:0003849">
    <property type="term" value="F:3-deoxy-7-phosphoheptulonate synthase activity"/>
    <property type="evidence" value="ECO:0007669"/>
    <property type="project" value="UniProtKB-EC"/>
</dbReference>
<reference evidence="11" key="1">
    <citation type="journal article" date="2017" name="Genome Announc.">
        <title>Draft Genome Sequence of Terrimicrobium sacchariphilum NM-5T, a Facultative Anaerobic Soil Bacterium of the Class Spartobacteria.</title>
        <authorList>
            <person name="Qiu Y.L."/>
            <person name="Tourlousse D.M."/>
            <person name="Matsuura N."/>
            <person name="Ohashi A."/>
            <person name="Sekiguchi Y."/>
        </authorList>
    </citation>
    <scope>NUCLEOTIDE SEQUENCE [LARGE SCALE GENOMIC DNA]</scope>
    <source>
        <strain evidence="11">NM-5</strain>
    </source>
</reference>
<dbReference type="InterPro" id="IPR006218">
    <property type="entry name" value="DAHP1/KDSA"/>
</dbReference>
<evidence type="ECO:0000313" key="10">
    <source>
        <dbReference type="EMBL" id="GAT33399.1"/>
    </source>
</evidence>
<gene>
    <name evidence="10" type="ORF">TSACC_21815</name>
</gene>
<dbReference type="EMBL" id="BDCO01000002">
    <property type="protein sequence ID" value="GAT33399.1"/>
    <property type="molecule type" value="Genomic_DNA"/>
</dbReference>
<dbReference type="GO" id="GO:0009423">
    <property type="term" value="P:chorismate biosynthetic process"/>
    <property type="evidence" value="ECO:0007669"/>
    <property type="project" value="UniProtKB-UniPathway"/>
</dbReference>
<dbReference type="PIRSF" id="PIRSF001361">
    <property type="entry name" value="DAHP_synthase"/>
    <property type="match status" value="1"/>
</dbReference>